<name>A0A1Y2B1Q5_9TREE</name>
<evidence type="ECO:0000313" key="2">
    <source>
        <dbReference type="EMBL" id="ORY28490.1"/>
    </source>
</evidence>
<evidence type="ECO:0000256" key="1">
    <source>
        <dbReference type="SAM" id="MobiDB-lite"/>
    </source>
</evidence>
<keyword evidence="3" id="KW-1185">Reference proteome</keyword>
<protein>
    <submittedName>
        <fullName evidence="2">Uncharacterized protein</fullName>
    </submittedName>
</protein>
<dbReference type="EMBL" id="MCFC01000031">
    <property type="protein sequence ID" value="ORY28490.1"/>
    <property type="molecule type" value="Genomic_DNA"/>
</dbReference>
<dbReference type="InParanoid" id="A0A1Y2B1Q5"/>
<gene>
    <name evidence="2" type="ORF">BCR39DRAFT_534910</name>
</gene>
<reference evidence="2 3" key="1">
    <citation type="submission" date="2016-07" db="EMBL/GenBank/DDBJ databases">
        <title>Pervasive Adenine N6-methylation of Active Genes in Fungi.</title>
        <authorList>
            <consortium name="DOE Joint Genome Institute"/>
            <person name="Mondo S.J."/>
            <person name="Dannebaum R.O."/>
            <person name="Kuo R.C."/>
            <person name="Labutti K."/>
            <person name="Haridas S."/>
            <person name="Kuo A."/>
            <person name="Salamov A."/>
            <person name="Ahrendt S.R."/>
            <person name="Lipzen A."/>
            <person name="Sullivan W."/>
            <person name="Andreopoulos W.B."/>
            <person name="Clum A."/>
            <person name="Lindquist E."/>
            <person name="Daum C."/>
            <person name="Ramamoorthy G.K."/>
            <person name="Gryganskyi A."/>
            <person name="Culley D."/>
            <person name="Magnuson J.K."/>
            <person name="James T.Y."/>
            <person name="O'Malley M.A."/>
            <person name="Stajich J.E."/>
            <person name="Spatafora J.W."/>
            <person name="Visel A."/>
            <person name="Grigoriev I.V."/>
        </authorList>
    </citation>
    <scope>NUCLEOTIDE SEQUENCE [LARGE SCALE GENOMIC DNA]</scope>
    <source>
        <strain evidence="2 3">68-887.2</strain>
    </source>
</reference>
<sequence length="168" mass="17878">MGGWSCLGVSVSISIPIKQSSPVANILQSKVVANLDESSLRRRRRSLQTTSDSDSQSTPRPQPHPTTSSSSSSSPNSSSSSRVRETSSPLTTSTSTSNTNSNTITRTLSTSSPDSPSMTSRYEAIRRRARMGPIINEPIPNHAVPVLGRQDLSTHLSTGGGGDAEEFY</sequence>
<accession>A0A1Y2B1Q5</accession>
<feature type="region of interest" description="Disordered" evidence="1">
    <location>
        <begin position="31"/>
        <end position="120"/>
    </location>
</feature>
<comment type="caution">
    <text evidence="2">The sequence shown here is derived from an EMBL/GenBank/DDBJ whole genome shotgun (WGS) entry which is preliminary data.</text>
</comment>
<organism evidence="2 3">
    <name type="scientific">Naematelia encephala</name>
    <dbReference type="NCBI Taxonomy" id="71784"/>
    <lineage>
        <taxon>Eukaryota</taxon>
        <taxon>Fungi</taxon>
        <taxon>Dikarya</taxon>
        <taxon>Basidiomycota</taxon>
        <taxon>Agaricomycotina</taxon>
        <taxon>Tremellomycetes</taxon>
        <taxon>Tremellales</taxon>
        <taxon>Naemateliaceae</taxon>
        <taxon>Naematelia</taxon>
    </lineage>
</organism>
<dbReference type="AlphaFoldDB" id="A0A1Y2B1Q5"/>
<evidence type="ECO:0000313" key="3">
    <source>
        <dbReference type="Proteomes" id="UP000193986"/>
    </source>
</evidence>
<feature type="compositionally biased region" description="Low complexity" evidence="1">
    <location>
        <begin position="47"/>
        <end position="120"/>
    </location>
</feature>
<dbReference type="Proteomes" id="UP000193986">
    <property type="component" value="Unassembled WGS sequence"/>
</dbReference>
<proteinExistence type="predicted"/>